<dbReference type="AlphaFoldDB" id="A0A8J2KJ50"/>
<name>A0A8J2KJ50_9HEXA</name>
<gene>
    <name evidence="1" type="ORF">AFUS01_LOCUS15286</name>
</gene>
<evidence type="ECO:0000313" key="2">
    <source>
        <dbReference type="Proteomes" id="UP000708208"/>
    </source>
</evidence>
<organism evidence="1 2">
    <name type="scientific">Allacma fusca</name>
    <dbReference type="NCBI Taxonomy" id="39272"/>
    <lineage>
        <taxon>Eukaryota</taxon>
        <taxon>Metazoa</taxon>
        <taxon>Ecdysozoa</taxon>
        <taxon>Arthropoda</taxon>
        <taxon>Hexapoda</taxon>
        <taxon>Collembola</taxon>
        <taxon>Symphypleona</taxon>
        <taxon>Sminthuridae</taxon>
        <taxon>Allacma</taxon>
    </lineage>
</organism>
<evidence type="ECO:0000313" key="1">
    <source>
        <dbReference type="EMBL" id="CAG7726371.1"/>
    </source>
</evidence>
<accession>A0A8J2KJ50</accession>
<protein>
    <submittedName>
        <fullName evidence="1">Uncharacterized protein</fullName>
    </submittedName>
</protein>
<dbReference type="EMBL" id="CAJVCH010134539">
    <property type="protein sequence ID" value="CAG7726371.1"/>
    <property type="molecule type" value="Genomic_DNA"/>
</dbReference>
<reference evidence="1" key="1">
    <citation type="submission" date="2021-06" db="EMBL/GenBank/DDBJ databases">
        <authorList>
            <person name="Hodson N. C."/>
            <person name="Mongue J. A."/>
            <person name="Jaron S. K."/>
        </authorList>
    </citation>
    <scope>NUCLEOTIDE SEQUENCE</scope>
</reference>
<sequence>QRLERKLSKDLKSFFQHTTQDENVNCSDEDSN</sequence>
<proteinExistence type="predicted"/>
<feature type="non-terminal residue" evidence="1">
    <location>
        <position position="1"/>
    </location>
</feature>
<dbReference type="Proteomes" id="UP000708208">
    <property type="component" value="Unassembled WGS sequence"/>
</dbReference>
<comment type="caution">
    <text evidence="1">The sequence shown here is derived from an EMBL/GenBank/DDBJ whole genome shotgun (WGS) entry which is preliminary data.</text>
</comment>
<keyword evidence="2" id="KW-1185">Reference proteome</keyword>